<dbReference type="EMBL" id="JAUCMM010000002">
    <property type="protein sequence ID" value="MDM7887480.1"/>
    <property type="molecule type" value="Genomic_DNA"/>
</dbReference>
<reference evidence="2 3" key="1">
    <citation type="submission" date="2023-06" db="EMBL/GenBank/DDBJ databases">
        <authorList>
            <person name="Feng G."/>
            <person name="Li J."/>
            <person name="Zhu H."/>
        </authorList>
    </citation>
    <scope>NUCLEOTIDE SEQUENCE [LARGE SCALE GENOMIC DNA]</scope>
    <source>
        <strain evidence="2 3">RHCJP20</strain>
    </source>
</reference>
<evidence type="ECO:0000313" key="3">
    <source>
        <dbReference type="Proteomes" id="UP001235720"/>
    </source>
</evidence>
<dbReference type="RefSeq" id="WP_289469216.1">
    <property type="nucleotide sequence ID" value="NZ_JAUCMM010000002.1"/>
</dbReference>
<feature type="chain" id="PRO_5045094203" evidence="1">
    <location>
        <begin position="30"/>
        <end position="147"/>
    </location>
</feature>
<protein>
    <submittedName>
        <fullName evidence="2">Uncharacterized protein</fullName>
    </submittedName>
</protein>
<gene>
    <name evidence="2" type="ORF">QUG98_03345</name>
</gene>
<keyword evidence="1" id="KW-0732">Signal</keyword>
<feature type="signal peptide" evidence="1">
    <location>
        <begin position="1"/>
        <end position="29"/>
    </location>
</feature>
<dbReference type="Proteomes" id="UP001235720">
    <property type="component" value="Unassembled WGS sequence"/>
</dbReference>
<comment type="caution">
    <text evidence="2">The sequence shown here is derived from an EMBL/GenBank/DDBJ whole genome shotgun (WGS) entry which is preliminary data.</text>
</comment>
<organism evidence="2 3">
    <name type="scientific">Curtobacterium subtropicum</name>
    <dbReference type="NCBI Taxonomy" id="3055138"/>
    <lineage>
        <taxon>Bacteria</taxon>
        <taxon>Bacillati</taxon>
        <taxon>Actinomycetota</taxon>
        <taxon>Actinomycetes</taxon>
        <taxon>Micrococcales</taxon>
        <taxon>Microbacteriaceae</taxon>
        <taxon>Curtobacterium</taxon>
    </lineage>
</organism>
<keyword evidence="3" id="KW-1185">Reference proteome</keyword>
<accession>A0ABT7TD37</accession>
<proteinExistence type="predicted"/>
<evidence type="ECO:0000256" key="1">
    <source>
        <dbReference type="SAM" id="SignalP"/>
    </source>
</evidence>
<evidence type="ECO:0000313" key="2">
    <source>
        <dbReference type="EMBL" id="MDM7887480.1"/>
    </source>
</evidence>
<sequence length="147" mass="14905">MKKTTGIATAAGIALALGGTLLAAVPANAATPTADASTTASESIAPVGPTTSWRGVSITKSVVEGDEIVVAGKLTGLPLVNGVRAAAGDGYKTIAAVDANGEFEIRIPSRGDFDVQDYSLQFGRKIANTVLPNAASVNNFGWYAVRV</sequence>
<name>A0ABT7TD37_9MICO</name>